<dbReference type="InterPro" id="IPR013762">
    <property type="entry name" value="Integrase-like_cat_sf"/>
</dbReference>
<accession>A0ABV4KEP2</accession>
<comment type="caution">
    <text evidence="2">The sequence shown here is derived from an EMBL/GenBank/DDBJ whole genome shotgun (WGS) entry which is preliminary data.</text>
</comment>
<dbReference type="Gene3D" id="1.10.443.10">
    <property type="entry name" value="Intergrase catalytic core"/>
    <property type="match status" value="1"/>
</dbReference>
<dbReference type="RefSeq" id="WP_371571229.1">
    <property type="nucleotide sequence ID" value="NZ_JASMRN010000010.1"/>
</dbReference>
<protein>
    <recommendedName>
        <fullName evidence="4">Phage integrase family protein</fullName>
    </recommendedName>
</protein>
<evidence type="ECO:0008006" key="4">
    <source>
        <dbReference type="Google" id="ProtNLM"/>
    </source>
</evidence>
<proteinExistence type="predicted"/>
<dbReference type="EMBL" id="JASMRN010000010">
    <property type="protein sequence ID" value="MEZ7516099.1"/>
    <property type="molecule type" value="Genomic_DNA"/>
</dbReference>
<keyword evidence="1" id="KW-0233">DNA recombination</keyword>
<name>A0ABV4KEP2_9FLAO</name>
<gene>
    <name evidence="2" type="ORF">QO192_12500</name>
</gene>
<evidence type="ECO:0000313" key="3">
    <source>
        <dbReference type="Proteomes" id="UP001568894"/>
    </source>
</evidence>
<dbReference type="Proteomes" id="UP001568894">
    <property type="component" value="Unassembled WGS sequence"/>
</dbReference>
<evidence type="ECO:0000313" key="2">
    <source>
        <dbReference type="EMBL" id="MEZ7516099.1"/>
    </source>
</evidence>
<dbReference type="SUPFAM" id="SSF56349">
    <property type="entry name" value="DNA breaking-rejoining enzymes"/>
    <property type="match status" value="1"/>
</dbReference>
<keyword evidence="3" id="KW-1185">Reference proteome</keyword>
<reference evidence="2 3" key="1">
    <citation type="submission" date="2023-05" db="EMBL/GenBank/DDBJ databases">
        <title>Adaptations of aquatic viruses from atmosphere-close ecosystems of the Central Arctic Ocean.</title>
        <authorList>
            <person name="Rahlff J."/>
            <person name="Holmfeldt K."/>
        </authorList>
    </citation>
    <scope>NUCLEOTIDE SEQUENCE [LARGE SCALE GENOMIC DNA]</scope>
    <source>
        <strain evidence="2 3">Arc14</strain>
    </source>
</reference>
<dbReference type="InterPro" id="IPR011010">
    <property type="entry name" value="DNA_brk_join_enz"/>
</dbReference>
<evidence type="ECO:0000256" key="1">
    <source>
        <dbReference type="ARBA" id="ARBA00023172"/>
    </source>
</evidence>
<sequence length="49" mass="5792">MTLRNKVPIEIVNKMLGHKNLQTTQHYAKLLDKKVSEDMMILRENLKKV</sequence>
<organism evidence="2 3">
    <name type="scientific">Flavobacterium frigidarium</name>
    <dbReference type="NCBI Taxonomy" id="99286"/>
    <lineage>
        <taxon>Bacteria</taxon>
        <taxon>Pseudomonadati</taxon>
        <taxon>Bacteroidota</taxon>
        <taxon>Flavobacteriia</taxon>
        <taxon>Flavobacteriales</taxon>
        <taxon>Flavobacteriaceae</taxon>
        <taxon>Flavobacterium</taxon>
    </lineage>
</organism>